<dbReference type="InterPro" id="IPR000634">
    <property type="entry name" value="Ser/Thr_deHydtase_PyrdxlP-BS"/>
</dbReference>
<evidence type="ECO:0000256" key="13">
    <source>
        <dbReference type="ARBA" id="ARBA00081761"/>
    </source>
</evidence>
<dbReference type="GO" id="GO:0006563">
    <property type="term" value="P:L-serine metabolic process"/>
    <property type="evidence" value="ECO:0007669"/>
    <property type="project" value="UniProtKB-ARBA"/>
</dbReference>
<dbReference type="GO" id="GO:0008721">
    <property type="term" value="F:D-serine ammonia-lyase activity"/>
    <property type="evidence" value="ECO:0007669"/>
    <property type="project" value="UniProtKB-EC"/>
</dbReference>
<dbReference type="GO" id="GO:0003941">
    <property type="term" value="F:L-serine ammonia-lyase activity"/>
    <property type="evidence" value="ECO:0007669"/>
    <property type="project" value="TreeGrafter"/>
</dbReference>
<accession>C1EEG6</accession>
<dbReference type="STRING" id="296587.C1EEG6"/>
<dbReference type="GO" id="GO:0018114">
    <property type="term" value="F:threonine racemase activity"/>
    <property type="evidence" value="ECO:0007669"/>
    <property type="project" value="TreeGrafter"/>
</dbReference>
<evidence type="ECO:0000259" key="15">
    <source>
        <dbReference type="Pfam" id="PF00291"/>
    </source>
</evidence>
<protein>
    <recommendedName>
        <fullName evidence="12">Serine racemase</fullName>
        <ecNumber evidence="10">4.3.1.18</ecNumber>
        <ecNumber evidence="11">5.1.1.18</ecNumber>
    </recommendedName>
    <alternativeName>
        <fullName evidence="13">D-serine dehydratase</fullName>
    </alternativeName>
</protein>
<comment type="similarity">
    <text evidence="5">Belongs to the serine/threonine dehydratase family.</text>
</comment>
<dbReference type="Pfam" id="PF00291">
    <property type="entry name" value="PALP"/>
    <property type="match status" value="1"/>
</dbReference>
<dbReference type="InParanoid" id="C1EEG6"/>
<dbReference type="FunFam" id="3.40.50.1100:FF:000007">
    <property type="entry name" value="L-threonine dehydratase catabolic TdcB"/>
    <property type="match status" value="1"/>
</dbReference>
<dbReference type="SUPFAM" id="SSF53686">
    <property type="entry name" value="Tryptophan synthase beta subunit-like PLP-dependent enzymes"/>
    <property type="match status" value="1"/>
</dbReference>
<feature type="domain" description="Tryptophan synthase beta chain-like PALP" evidence="15">
    <location>
        <begin position="74"/>
        <end position="336"/>
    </location>
</feature>
<dbReference type="InterPro" id="IPR036052">
    <property type="entry name" value="TrpB-like_PALP_sf"/>
</dbReference>
<feature type="region of interest" description="Disordered" evidence="14">
    <location>
        <begin position="1"/>
        <end position="30"/>
    </location>
</feature>
<keyword evidence="8" id="KW-0456">Lyase</keyword>
<dbReference type="EC" id="5.1.1.18" evidence="11"/>
<dbReference type="eggNOG" id="KOG1251">
    <property type="taxonomic scope" value="Eukaryota"/>
</dbReference>
<dbReference type="GO" id="GO:0030378">
    <property type="term" value="F:serine racemase activity"/>
    <property type="evidence" value="ECO:0007669"/>
    <property type="project" value="UniProtKB-EC"/>
</dbReference>
<evidence type="ECO:0000256" key="10">
    <source>
        <dbReference type="ARBA" id="ARBA00066349"/>
    </source>
</evidence>
<dbReference type="CDD" id="cd01562">
    <property type="entry name" value="Thr-dehyd"/>
    <property type="match status" value="1"/>
</dbReference>
<comment type="function">
    <text evidence="9">Catalyzes the synthesis of D-serine from L-serine. Has dehydratase activity towards both L-serine and D-serine.</text>
</comment>
<dbReference type="PANTHER" id="PTHR43050">
    <property type="entry name" value="SERINE / THREONINE RACEMASE FAMILY MEMBER"/>
    <property type="match status" value="1"/>
</dbReference>
<evidence type="ECO:0000256" key="1">
    <source>
        <dbReference type="ARBA" id="ARBA00001913"/>
    </source>
</evidence>
<evidence type="ECO:0000256" key="6">
    <source>
        <dbReference type="ARBA" id="ARBA00022842"/>
    </source>
</evidence>
<name>C1EEG6_MICCC</name>
<keyword evidence="17" id="KW-1185">Reference proteome</keyword>
<evidence type="ECO:0000256" key="3">
    <source>
        <dbReference type="ARBA" id="ARBA00001936"/>
    </source>
</evidence>
<comment type="cofactor">
    <cofactor evidence="4">
        <name>Mg(2+)</name>
        <dbReference type="ChEBI" id="CHEBI:18420"/>
    </cofactor>
</comment>
<dbReference type="GO" id="GO:0000287">
    <property type="term" value="F:magnesium ion binding"/>
    <property type="evidence" value="ECO:0007669"/>
    <property type="project" value="TreeGrafter"/>
</dbReference>
<dbReference type="FunCoup" id="C1EEG6">
    <property type="interactions" value="683"/>
</dbReference>
<evidence type="ECO:0000256" key="14">
    <source>
        <dbReference type="SAM" id="MobiDB-lite"/>
    </source>
</evidence>
<evidence type="ECO:0000256" key="4">
    <source>
        <dbReference type="ARBA" id="ARBA00001946"/>
    </source>
</evidence>
<feature type="compositionally biased region" description="Basic and acidic residues" evidence="14">
    <location>
        <begin position="8"/>
        <end position="28"/>
    </location>
</feature>
<evidence type="ECO:0000256" key="11">
    <source>
        <dbReference type="ARBA" id="ARBA00066592"/>
    </source>
</evidence>
<evidence type="ECO:0000256" key="8">
    <source>
        <dbReference type="ARBA" id="ARBA00023239"/>
    </source>
</evidence>
<reference evidence="16 17" key="1">
    <citation type="journal article" date="2009" name="Science">
        <title>Green evolution and dynamic adaptations revealed by genomes of the marine picoeukaryotes Micromonas.</title>
        <authorList>
            <person name="Worden A.Z."/>
            <person name="Lee J.H."/>
            <person name="Mock T."/>
            <person name="Rouze P."/>
            <person name="Simmons M.P."/>
            <person name="Aerts A.L."/>
            <person name="Allen A.E."/>
            <person name="Cuvelier M.L."/>
            <person name="Derelle E."/>
            <person name="Everett M.V."/>
            <person name="Foulon E."/>
            <person name="Grimwood J."/>
            <person name="Gundlach H."/>
            <person name="Henrissat B."/>
            <person name="Napoli C."/>
            <person name="McDonald S.M."/>
            <person name="Parker M.S."/>
            <person name="Rombauts S."/>
            <person name="Salamov A."/>
            <person name="Von Dassow P."/>
            <person name="Badger J.H."/>
            <person name="Coutinho P.M."/>
            <person name="Demir E."/>
            <person name="Dubchak I."/>
            <person name="Gentemann C."/>
            <person name="Eikrem W."/>
            <person name="Gready J.E."/>
            <person name="John U."/>
            <person name="Lanier W."/>
            <person name="Lindquist E.A."/>
            <person name="Lucas S."/>
            <person name="Mayer K.F."/>
            <person name="Moreau H."/>
            <person name="Not F."/>
            <person name="Otillar R."/>
            <person name="Panaud O."/>
            <person name="Pangilinan J."/>
            <person name="Paulsen I."/>
            <person name="Piegu B."/>
            <person name="Poliakov A."/>
            <person name="Robbens S."/>
            <person name="Schmutz J."/>
            <person name="Toulza E."/>
            <person name="Wyss T."/>
            <person name="Zelensky A."/>
            <person name="Zhou K."/>
            <person name="Armbrust E.V."/>
            <person name="Bhattacharya D."/>
            <person name="Goodenough U.W."/>
            <person name="Van de Peer Y."/>
            <person name="Grigoriev I.V."/>
        </authorList>
    </citation>
    <scope>NUCLEOTIDE SEQUENCE [LARGE SCALE GENOMIC DNA]</scope>
    <source>
        <strain evidence="17">RCC299 / NOUM17</strain>
    </source>
</reference>
<dbReference type="Proteomes" id="UP000002009">
    <property type="component" value="Chromosome 11"/>
</dbReference>
<keyword evidence="6" id="KW-0460">Magnesium</keyword>
<dbReference type="EC" id="4.3.1.18" evidence="10"/>
<organism evidence="16 17">
    <name type="scientific">Micromonas commoda (strain RCC299 / NOUM17 / CCMP2709)</name>
    <name type="common">Picoplanktonic green alga</name>
    <dbReference type="NCBI Taxonomy" id="296587"/>
    <lineage>
        <taxon>Eukaryota</taxon>
        <taxon>Viridiplantae</taxon>
        <taxon>Chlorophyta</taxon>
        <taxon>Mamiellophyceae</taxon>
        <taxon>Mamiellales</taxon>
        <taxon>Mamiellaceae</taxon>
        <taxon>Micromonas</taxon>
    </lineage>
</organism>
<dbReference type="OrthoDB" id="4418812at2759"/>
<evidence type="ECO:0000256" key="2">
    <source>
        <dbReference type="ARBA" id="ARBA00001933"/>
    </source>
</evidence>
<evidence type="ECO:0000313" key="16">
    <source>
        <dbReference type="EMBL" id="ACO66231.1"/>
    </source>
</evidence>
<comment type="cofactor">
    <cofactor evidence="3">
        <name>Mn(2+)</name>
        <dbReference type="ChEBI" id="CHEBI:29035"/>
    </cofactor>
</comment>
<dbReference type="InterPro" id="IPR001926">
    <property type="entry name" value="TrpB-like_PALP"/>
</dbReference>
<dbReference type="GeneID" id="8247697"/>
<evidence type="ECO:0000313" key="17">
    <source>
        <dbReference type="Proteomes" id="UP000002009"/>
    </source>
</evidence>
<dbReference type="OMA" id="LIHPFDH"/>
<dbReference type="GO" id="GO:0070179">
    <property type="term" value="P:D-serine biosynthetic process"/>
    <property type="evidence" value="ECO:0007669"/>
    <property type="project" value="TreeGrafter"/>
</dbReference>
<dbReference type="GO" id="GO:0030170">
    <property type="term" value="F:pyridoxal phosphate binding"/>
    <property type="evidence" value="ECO:0007669"/>
    <property type="project" value="InterPro"/>
</dbReference>
<dbReference type="Gene3D" id="3.40.50.1100">
    <property type="match status" value="2"/>
</dbReference>
<dbReference type="RefSeq" id="XP_002504973.1">
    <property type="nucleotide sequence ID" value="XM_002504927.1"/>
</dbReference>
<dbReference type="KEGG" id="mis:MICPUN_86447"/>
<dbReference type="PROSITE" id="PS00165">
    <property type="entry name" value="DEHYDRATASE_SER_THR"/>
    <property type="match status" value="1"/>
</dbReference>
<dbReference type="GO" id="GO:0005524">
    <property type="term" value="F:ATP binding"/>
    <property type="evidence" value="ECO:0007669"/>
    <property type="project" value="TreeGrafter"/>
</dbReference>
<comment type="cofactor">
    <cofactor evidence="2">
        <name>pyridoxal 5'-phosphate</name>
        <dbReference type="ChEBI" id="CHEBI:597326"/>
    </cofactor>
</comment>
<keyword evidence="7" id="KW-0663">Pyridoxal phosphate</keyword>
<gene>
    <name evidence="16" type="ORF">MICPUN_86447</name>
</gene>
<evidence type="ECO:0000256" key="5">
    <source>
        <dbReference type="ARBA" id="ARBA00010869"/>
    </source>
</evidence>
<dbReference type="FunFam" id="3.40.50.1100:FF:000005">
    <property type="entry name" value="Threonine dehydratase catabolic"/>
    <property type="match status" value="1"/>
</dbReference>
<proteinExistence type="inferred from homology"/>
<sequence>MVLSWDKGPSEGKRQKVAKKPKEPKSETESYASLKLIQDAAKRIAPFAKLTPVHTCTSIDDMMSDETDKIEGATVELFFKCETFQKGGAFKFRGAMNSILQLSKADLQKGVVTHSSGNHAGALALAAKTKGIPSYIVVPEGAPQCKLDAIETYGGEITKCEATVPAREAAAARIQETTGATLIPPYNYGPVICGQGTIGLEFMEQVPDLDVVIVPISGGGMISGIATAVKGIKKDCVVIAAEPVGAGAYAADTFESKKRKELVDDLPVPDTIADGLKAKMGSLTWPVVRDKVDAVITVTEDEIVAAMKIIYERLKLVVEPSGAVGLAAAMSTQFKEFNRKNPPWGKISKHKKVGVVLCGGNVDLALLAKLFAP</sequence>
<comment type="cofactor">
    <cofactor evidence="1">
        <name>Ca(2+)</name>
        <dbReference type="ChEBI" id="CHEBI:29108"/>
    </cofactor>
</comment>
<dbReference type="EMBL" id="CP001330">
    <property type="protein sequence ID" value="ACO66231.1"/>
    <property type="molecule type" value="Genomic_DNA"/>
</dbReference>
<evidence type="ECO:0000256" key="7">
    <source>
        <dbReference type="ARBA" id="ARBA00022898"/>
    </source>
</evidence>
<dbReference type="PANTHER" id="PTHR43050:SF1">
    <property type="entry name" value="SERINE RACEMASE"/>
    <property type="match status" value="1"/>
</dbReference>
<evidence type="ECO:0000256" key="9">
    <source>
        <dbReference type="ARBA" id="ARBA00053278"/>
    </source>
</evidence>
<dbReference type="AlphaFoldDB" id="C1EEG6"/>
<evidence type="ECO:0000256" key="12">
    <source>
        <dbReference type="ARBA" id="ARBA00070760"/>
    </source>
</evidence>